<dbReference type="NCBIfam" id="TIGR03363">
    <property type="entry name" value="VI_chp_8"/>
    <property type="match status" value="1"/>
</dbReference>
<dbReference type="Proteomes" id="UP001293718">
    <property type="component" value="Unassembled WGS sequence"/>
</dbReference>
<dbReference type="InterPro" id="IPR010657">
    <property type="entry name" value="ImpA_N"/>
</dbReference>
<evidence type="ECO:0000259" key="1">
    <source>
        <dbReference type="Pfam" id="PF06812"/>
    </source>
</evidence>
<dbReference type="PANTHER" id="PTHR37951:SF1">
    <property type="entry name" value="TYPE VI SECRETION SYSTEM COMPONENT TSSA1"/>
    <property type="match status" value="1"/>
</dbReference>
<feature type="domain" description="ImpA N-terminal" evidence="1">
    <location>
        <begin position="7"/>
        <end position="128"/>
    </location>
</feature>
<evidence type="ECO:0000313" key="2">
    <source>
        <dbReference type="EMBL" id="MDZ5459992.1"/>
    </source>
</evidence>
<keyword evidence="3" id="KW-1185">Reference proteome</keyword>
<protein>
    <submittedName>
        <fullName evidence="2">Type VI secretion system protein TssA</fullName>
    </submittedName>
</protein>
<accession>A0ABU5IM63</accession>
<comment type="caution">
    <text evidence="2">The sequence shown here is derived from an EMBL/GenBank/DDBJ whole genome shotgun (WGS) entry which is preliminary data.</text>
</comment>
<sequence>MDLELFLQPLSAEQPCGDDLSFSPEVDALREMRREDDPSLAQGEWVAPLKSADWAGVARGCETLLRTRSKDLTFAGWLTDAWARLRGFEGLAEGLRLTAALVERHWRTLHPLAEDGDQEQRAGCLAWLTVRVVELSRSLPLVAVDAQPMGLVDVQAARRRKAAADDASCPDGEARAVDAQEPPPTLDATLRAVAAGGHTAFGAQQQAIASAQAALLQLQAAVDVQLPQDGPSFAAARNALEQVAEGWTRIGREAGVAEARPDGAAVMAPAAVAEASAPPAPRLAGGPIQSRAQALQQLRLVADYFRHAEPHSPVAYLADKAARWGEMPLHEWLRAVVKDGMALASFEELLGVGPRELRG</sequence>
<name>A0ABU5IM63_9BURK</name>
<dbReference type="PANTHER" id="PTHR37951">
    <property type="entry name" value="CYTOPLASMIC PROTEIN-RELATED"/>
    <property type="match status" value="1"/>
</dbReference>
<gene>
    <name evidence="2" type="primary">tssA</name>
    <name evidence="2" type="ORF">SM757_25760</name>
</gene>
<dbReference type="Pfam" id="PF06812">
    <property type="entry name" value="ImpA_N"/>
    <property type="match status" value="1"/>
</dbReference>
<evidence type="ECO:0000313" key="3">
    <source>
        <dbReference type="Proteomes" id="UP001293718"/>
    </source>
</evidence>
<organism evidence="2 3">
    <name type="scientific">Azohydromonas lata</name>
    <dbReference type="NCBI Taxonomy" id="45677"/>
    <lineage>
        <taxon>Bacteria</taxon>
        <taxon>Pseudomonadati</taxon>
        <taxon>Pseudomonadota</taxon>
        <taxon>Betaproteobacteria</taxon>
        <taxon>Burkholderiales</taxon>
        <taxon>Sphaerotilaceae</taxon>
        <taxon>Azohydromonas</taxon>
    </lineage>
</organism>
<reference evidence="2 3" key="1">
    <citation type="submission" date="2023-11" db="EMBL/GenBank/DDBJ databases">
        <title>Draft genome of Azohydromonas lata strain H1 (DSM1123), a polyhydroxyalkanoate producer.</title>
        <authorList>
            <person name="Traversa D."/>
            <person name="D'Addabbo P."/>
            <person name="Pazzani C."/>
            <person name="Manzari C."/>
            <person name="Chiara M."/>
            <person name="Scrascia M."/>
        </authorList>
    </citation>
    <scope>NUCLEOTIDE SEQUENCE [LARGE SCALE GENOMIC DNA]</scope>
    <source>
        <strain evidence="2 3">H1</strain>
    </source>
</reference>
<dbReference type="EMBL" id="JAXOJX010000055">
    <property type="protein sequence ID" value="MDZ5459992.1"/>
    <property type="molecule type" value="Genomic_DNA"/>
</dbReference>
<dbReference type="InterPro" id="IPR017740">
    <property type="entry name" value="TssA-like"/>
</dbReference>
<dbReference type="RefSeq" id="WP_322467587.1">
    <property type="nucleotide sequence ID" value="NZ_JAXOJX010000055.1"/>
</dbReference>
<proteinExistence type="predicted"/>